<evidence type="ECO:0000313" key="5">
    <source>
        <dbReference type="Proteomes" id="UP001157091"/>
    </source>
</evidence>
<dbReference type="InterPro" id="IPR016053">
    <property type="entry name" value="Haem_Oase-like"/>
</dbReference>
<evidence type="ECO:0000256" key="1">
    <source>
        <dbReference type="ARBA" id="ARBA00022617"/>
    </source>
</evidence>
<dbReference type="Gene3D" id="1.20.910.10">
    <property type="entry name" value="Heme oxygenase-like"/>
    <property type="match status" value="1"/>
</dbReference>
<keyword evidence="5" id="KW-1185">Reference proteome</keyword>
<dbReference type="CDD" id="cd19165">
    <property type="entry name" value="HemeO"/>
    <property type="match status" value="1"/>
</dbReference>
<evidence type="ECO:0000256" key="3">
    <source>
        <dbReference type="ARBA" id="ARBA00023004"/>
    </source>
</evidence>
<dbReference type="PANTHER" id="PTHR10720:SF0">
    <property type="entry name" value="HEME OXYGENASE"/>
    <property type="match status" value="1"/>
</dbReference>
<keyword evidence="1" id="KW-0349">Heme</keyword>
<dbReference type="EMBL" id="BSUK01000001">
    <property type="protein sequence ID" value="GMA24282.1"/>
    <property type="molecule type" value="Genomic_DNA"/>
</dbReference>
<keyword evidence="2" id="KW-0479">Metal-binding</keyword>
<dbReference type="RefSeq" id="WP_348525196.1">
    <property type="nucleotide sequence ID" value="NZ_BSUK01000001.1"/>
</dbReference>
<keyword evidence="3" id="KW-0408">Iron</keyword>
<sequence length="221" mass="24159">MSLTVAPDVLPTTTLSLRLREGTRPEHEQAEASGFVEQLLAGNLDVAAYADLAAQQLAVYRALEAESTAVRADARGARLVFDELTRTPSIERDLAFLVGPDWAERIVIRPATLAYVAHLQGVGGDLARYAAHAYTRYLGDLSGGQIIKRMLERHYGLGPDGLAFYTFDEIPKSKPFKDLYRERLDGLGLDEAEVARAVDEARLAFRLNAAMFADLGAVHCA</sequence>
<gene>
    <name evidence="4" type="ORF">GCM10025864_20410</name>
</gene>
<reference evidence="5" key="1">
    <citation type="journal article" date="2019" name="Int. J. Syst. Evol. Microbiol.">
        <title>The Global Catalogue of Microorganisms (GCM) 10K type strain sequencing project: providing services to taxonomists for standard genome sequencing and annotation.</title>
        <authorList>
            <consortium name="The Broad Institute Genomics Platform"/>
            <consortium name="The Broad Institute Genome Sequencing Center for Infectious Disease"/>
            <person name="Wu L."/>
            <person name="Ma J."/>
        </authorList>
    </citation>
    <scope>NUCLEOTIDE SEQUENCE [LARGE SCALE GENOMIC DNA]</scope>
    <source>
        <strain evidence="5">NBRC 106348</strain>
    </source>
</reference>
<dbReference type="PIRSF" id="PIRSF000343">
    <property type="entry name" value="Haem_Oase"/>
    <property type="match status" value="1"/>
</dbReference>
<dbReference type="SUPFAM" id="SSF48613">
    <property type="entry name" value="Heme oxygenase-like"/>
    <property type="match status" value="1"/>
</dbReference>
<dbReference type="InterPro" id="IPR002051">
    <property type="entry name" value="Haem_Oase"/>
</dbReference>
<dbReference type="PANTHER" id="PTHR10720">
    <property type="entry name" value="HEME OXYGENASE"/>
    <property type="match status" value="1"/>
</dbReference>
<dbReference type="Proteomes" id="UP001157091">
    <property type="component" value="Unassembled WGS sequence"/>
</dbReference>
<proteinExistence type="predicted"/>
<name>A0ABQ6I0Z3_9MICO</name>
<dbReference type="PRINTS" id="PR00088">
    <property type="entry name" value="HAEMOXYGNASE"/>
</dbReference>
<organism evidence="4 5">
    <name type="scientific">Luteimicrobium album</name>
    <dbReference type="NCBI Taxonomy" id="1054550"/>
    <lineage>
        <taxon>Bacteria</taxon>
        <taxon>Bacillati</taxon>
        <taxon>Actinomycetota</taxon>
        <taxon>Actinomycetes</taxon>
        <taxon>Micrococcales</taxon>
        <taxon>Luteimicrobium</taxon>
    </lineage>
</organism>
<dbReference type="Pfam" id="PF01126">
    <property type="entry name" value="Heme_oxygenase"/>
    <property type="match status" value="1"/>
</dbReference>
<evidence type="ECO:0000313" key="4">
    <source>
        <dbReference type="EMBL" id="GMA24282.1"/>
    </source>
</evidence>
<protein>
    <submittedName>
        <fullName evidence="4">Biliverdin-producing heme oxygenase</fullName>
    </submittedName>
</protein>
<evidence type="ECO:0000256" key="2">
    <source>
        <dbReference type="ARBA" id="ARBA00022723"/>
    </source>
</evidence>
<comment type="caution">
    <text evidence="4">The sequence shown here is derived from an EMBL/GenBank/DDBJ whole genome shotgun (WGS) entry which is preliminary data.</text>
</comment>
<dbReference type="InterPro" id="IPR016084">
    <property type="entry name" value="Haem_Oase-like_multi-hlx"/>
</dbReference>
<accession>A0ABQ6I0Z3</accession>